<feature type="region of interest" description="Disordered" evidence="1">
    <location>
        <begin position="79"/>
        <end position="123"/>
    </location>
</feature>
<feature type="compositionally biased region" description="Basic residues" evidence="1">
    <location>
        <begin position="29"/>
        <end position="39"/>
    </location>
</feature>
<accession>C9ZNN1</accession>
<protein>
    <submittedName>
        <fullName evidence="2">Uncharacterized protein</fullName>
    </submittedName>
</protein>
<name>C9ZNN1_TRYB9</name>
<organism evidence="2 3">
    <name type="scientific">Trypanosoma brucei gambiense (strain MHOM/CI/86/DAL972)</name>
    <dbReference type="NCBI Taxonomy" id="679716"/>
    <lineage>
        <taxon>Eukaryota</taxon>
        <taxon>Discoba</taxon>
        <taxon>Euglenozoa</taxon>
        <taxon>Kinetoplastea</taxon>
        <taxon>Metakinetoplastina</taxon>
        <taxon>Trypanosomatida</taxon>
        <taxon>Trypanosomatidae</taxon>
        <taxon>Trypanosoma</taxon>
    </lineage>
</organism>
<reference evidence="3" key="1">
    <citation type="journal article" date="2010" name="PLoS Negl. Trop. Dis.">
        <title>The genome sequence of Trypanosoma brucei gambiense, causative agent of chronic human african trypanosomiasis.</title>
        <authorList>
            <person name="Jackson A.P."/>
            <person name="Sanders M."/>
            <person name="Berry A."/>
            <person name="McQuillan J."/>
            <person name="Aslett M.A."/>
            <person name="Quail M.A."/>
            <person name="Chukualim B."/>
            <person name="Capewell P."/>
            <person name="MacLeod A."/>
            <person name="Melville S.E."/>
            <person name="Gibson W."/>
            <person name="Barry J.D."/>
            <person name="Berriman M."/>
            <person name="Hertz-Fowler C."/>
        </authorList>
    </citation>
    <scope>NUCLEOTIDE SEQUENCE [LARGE SCALE GENOMIC DNA]</scope>
    <source>
        <strain evidence="3">MHOM/CI/86/DAL972</strain>
    </source>
</reference>
<evidence type="ECO:0000313" key="2">
    <source>
        <dbReference type="EMBL" id="CBH11009.1"/>
    </source>
</evidence>
<feature type="compositionally biased region" description="Basic and acidic residues" evidence="1">
    <location>
        <begin position="84"/>
        <end position="111"/>
    </location>
</feature>
<dbReference type="KEGG" id="tbg:TbgDal_V1470"/>
<sequence>MRNKTKQRGGGKEGHKNNKTAGERTSNIKTHKHKKKHTSNQRLSETKALQVKLSECSTKQNKEIERSCKVVKHTSADQIGKVTNRSERAVHLGRGGRKENGSEGGKEETFISHRAGKASRASM</sequence>
<evidence type="ECO:0000313" key="3">
    <source>
        <dbReference type="Proteomes" id="UP000002316"/>
    </source>
</evidence>
<feature type="compositionally biased region" description="Polar residues" evidence="1">
    <location>
        <begin position="19"/>
        <end position="28"/>
    </location>
</feature>
<feature type="region of interest" description="Disordered" evidence="1">
    <location>
        <begin position="1"/>
        <end position="47"/>
    </location>
</feature>
<dbReference type="RefSeq" id="XP_011773296.1">
    <property type="nucleotide sequence ID" value="XM_011774994.1"/>
</dbReference>
<dbReference type="GeneID" id="23861123"/>
<dbReference type="EMBL" id="FN554968">
    <property type="protein sequence ID" value="CBH11009.1"/>
    <property type="molecule type" value="Genomic_DNA"/>
</dbReference>
<evidence type="ECO:0000256" key="1">
    <source>
        <dbReference type="SAM" id="MobiDB-lite"/>
    </source>
</evidence>
<gene>
    <name evidence="2" type="ORF">TbgDal_V1470</name>
</gene>
<dbReference type="AlphaFoldDB" id="C9ZNN1"/>
<dbReference type="Proteomes" id="UP000002316">
    <property type="component" value="Chromosome 5"/>
</dbReference>
<proteinExistence type="predicted"/>